<feature type="non-terminal residue" evidence="1">
    <location>
        <position position="1"/>
    </location>
</feature>
<dbReference type="Gene3D" id="3.30.1330.10">
    <property type="entry name" value="PurM-like, N-terminal domain"/>
    <property type="match status" value="1"/>
</dbReference>
<comment type="caution">
    <text evidence="1">The sequence shown here is derived from an EMBL/GenBank/DDBJ whole genome shotgun (WGS) entry which is preliminary data.</text>
</comment>
<dbReference type="PANTHER" id="PTHR10520">
    <property type="entry name" value="TRIFUNCTIONAL PURINE BIOSYNTHETIC PROTEIN ADENOSINE-3-RELATED"/>
    <property type="match status" value="1"/>
</dbReference>
<dbReference type="GO" id="GO:0005829">
    <property type="term" value="C:cytosol"/>
    <property type="evidence" value="ECO:0007669"/>
    <property type="project" value="TreeGrafter"/>
</dbReference>
<sequence length="77" mass="8106">VNGLSYLQSGVDIDAAATLVRQIEPIATGTHRRGVLGRLGCFSGLFQLSAMDPSLKDPVLVQGTDGVGTKLKVRLQV</sequence>
<dbReference type="AlphaFoldDB" id="A0A0L7K2X1"/>
<protein>
    <submittedName>
        <fullName evidence="1">Phosphoribosylformylglycinamidine cyclo-ligase</fullName>
    </submittedName>
</protein>
<keyword evidence="1" id="KW-0436">Ligase</keyword>
<feature type="non-terminal residue" evidence="1">
    <location>
        <position position="77"/>
    </location>
</feature>
<reference evidence="1 2" key="1">
    <citation type="journal article" date="2015" name="Genome Biol. Evol.">
        <title>The genome of winter moth (Operophtera brumata) provides a genomic perspective on sexual dimorphism and phenology.</title>
        <authorList>
            <person name="Derks M.F."/>
            <person name="Smit S."/>
            <person name="Salis L."/>
            <person name="Schijlen E."/>
            <person name="Bossers A."/>
            <person name="Mateman C."/>
            <person name="Pijl A.S."/>
            <person name="de Ridder D."/>
            <person name="Groenen M.A."/>
            <person name="Visser M.E."/>
            <person name="Megens H.J."/>
        </authorList>
    </citation>
    <scope>NUCLEOTIDE SEQUENCE [LARGE SCALE GENOMIC DNA]</scope>
    <source>
        <strain evidence="1">WM2013NL</strain>
        <tissue evidence="1">Head and thorax</tissue>
    </source>
</reference>
<dbReference type="GO" id="GO:0046084">
    <property type="term" value="P:adenine biosynthetic process"/>
    <property type="evidence" value="ECO:0007669"/>
    <property type="project" value="TreeGrafter"/>
</dbReference>
<dbReference type="EMBL" id="JTDY01013207">
    <property type="protein sequence ID" value="KOB52175.1"/>
    <property type="molecule type" value="Genomic_DNA"/>
</dbReference>
<name>A0A0L7K2X1_OPEBR</name>
<gene>
    <name evidence="1" type="ORF">OBRU01_26392</name>
</gene>
<proteinExistence type="predicted"/>
<dbReference type="GO" id="GO:0006189">
    <property type="term" value="P:'de novo' IMP biosynthetic process"/>
    <property type="evidence" value="ECO:0007669"/>
    <property type="project" value="InterPro"/>
</dbReference>
<keyword evidence="2" id="KW-1185">Reference proteome</keyword>
<dbReference type="Proteomes" id="UP000037510">
    <property type="component" value="Unassembled WGS sequence"/>
</dbReference>
<dbReference type="STRING" id="104452.A0A0L7K2X1"/>
<dbReference type="InterPro" id="IPR004733">
    <property type="entry name" value="PurM_cligase"/>
</dbReference>
<accession>A0A0L7K2X1</accession>
<evidence type="ECO:0000313" key="2">
    <source>
        <dbReference type="Proteomes" id="UP000037510"/>
    </source>
</evidence>
<dbReference type="GO" id="GO:0004641">
    <property type="term" value="F:phosphoribosylformylglycinamidine cyclo-ligase activity"/>
    <property type="evidence" value="ECO:0007669"/>
    <property type="project" value="InterPro"/>
</dbReference>
<organism evidence="1 2">
    <name type="scientific">Operophtera brumata</name>
    <name type="common">Winter moth</name>
    <name type="synonym">Phalaena brumata</name>
    <dbReference type="NCBI Taxonomy" id="104452"/>
    <lineage>
        <taxon>Eukaryota</taxon>
        <taxon>Metazoa</taxon>
        <taxon>Ecdysozoa</taxon>
        <taxon>Arthropoda</taxon>
        <taxon>Hexapoda</taxon>
        <taxon>Insecta</taxon>
        <taxon>Pterygota</taxon>
        <taxon>Neoptera</taxon>
        <taxon>Endopterygota</taxon>
        <taxon>Lepidoptera</taxon>
        <taxon>Glossata</taxon>
        <taxon>Ditrysia</taxon>
        <taxon>Geometroidea</taxon>
        <taxon>Geometridae</taxon>
        <taxon>Larentiinae</taxon>
        <taxon>Operophtera</taxon>
    </lineage>
</organism>
<dbReference type="PANTHER" id="PTHR10520:SF12">
    <property type="entry name" value="TRIFUNCTIONAL PURINE BIOSYNTHETIC PROTEIN ADENOSINE-3"/>
    <property type="match status" value="1"/>
</dbReference>
<dbReference type="GO" id="GO:0004637">
    <property type="term" value="F:phosphoribosylamine-glycine ligase activity"/>
    <property type="evidence" value="ECO:0007669"/>
    <property type="project" value="TreeGrafter"/>
</dbReference>
<dbReference type="InterPro" id="IPR036921">
    <property type="entry name" value="PurM-like_N_sf"/>
</dbReference>
<dbReference type="SUPFAM" id="SSF55326">
    <property type="entry name" value="PurM N-terminal domain-like"/>
    <property type="match status" value="1"/>
</dbReference>
<evidence type="ECO:0000313" key="1">
    <source>
        <dbReference type="EMBL" id="KOB52175.1"/>
    </source>
</evidence>